<name>A0A839S6C4_9PSEU</name>
<sequence>MTTGAGRRAGRKDLPQAPSRYLTSDHPNTETSAMLLHEELTRDRIRELRKQAEGGGAERRRRAARRWQRVARWASRRAAHFDR</sequence>
<dbReference type="RefSeq" id="WP_183659209.1">
    <property type="nucleotide sequence ID" value="NZ_JACHWU010000009.1"/>
</dbReference>
<dbReference type="Proteomes" id="UP000550714">
    <property type="component" value="Unassembled WGS sequence"/>
</dbReference>
<proteinExistence type="predicted"/>
<reference evidence="2 3" key="1">
    <citation type="submission" date="2020-08" db="EMBL/GenBank/DDBJ databases">
        <title>Genomic Encyclopedia of Type Strains, Phase III (KMG-III): the genomes of soil and plant-associated and newly described type strains.</title>
        <authorList>
            <person name="Whitman W."/>
        </authorList>
    </citation>
    <scope>NUCLEOTIDE SEQUENCE [LARGE SCALE GENOMIC DNA]</scope>
    <source>
        <strain evidence="2 3">CECT 8577</strain>
    </source>
</reference>
<evidence type="ECO:0000256" key="1">
    <source>
        <dbReference type="SAM" id="MobiDB-lite"/>
    </source>
</evidence>
<dbReference type="AlphaFoldDB" id="A0A839S6C4"/>
<comment type="caution">
    <text evidence="2">The sequence shown here is derived from an EMBL/GenBank/DDBJ whole genome shotgun (WGS) entry which is preliminary data.</text>
</comment>
<feature type="region of interest" description="Disordered" evidence="1">
    <location>
        <begin position="1"/>
        <end position="31"/>
    </location>
</feature>
<protein>
    <submittedName>
        <fullName evidence="2">Uncharacterized protein</fullName>
    </submittedName>
</protein>
<feature type="compositionally biased region" description="Polar residues" evidence="1">
    <location>
        <begin position="21"/>
        <end position="31"/>
    </location>
</feature>
<evidence type="ECO:0000313" key="2">
    <source>
        <dbReference type="EMBL" id="MBB3053415.1"/>
    </source>
</evidence>
<accession>A0A839S6C4</accession>
<gene>
    <name evidence="2" type="ORF">FHS23_004464</name>
</gene>
<evidence type="ECO:0000313" key="3">
    <source>
        <dbReference type="Proteomes" id="UP000550714"/>
    </source>
</evidence>
<dbReference type="EMBL" id="JACHWU010000009">
    <property type="protein sequence ID" value="MBB3053415.1"/>
    <property type="molecule type" value="Genomic_DNA"/>
</dbReference>
<organism evidence="2 3">
    <name type="scientific">Prauserella isguenensis</name>
    <dbReference type="NCBI Taxonomy" id="1470180"/>
    <lineage>
        <taxon>Bacteria</taxon>
        <taxon>Bacillati</taxon>
        <taxon>Actinomycetota</taxon>
        <taxon>Actinomycetes</taxon>
        <taxon>Pseudonocardiales</taxon>
        <taxon>Pseudonocardiaceae</taxon>
        <taxon>Prauserella</taxon>
    </lineage>
</organism>
<keyword evidence="3" id="KW-1185">Reference proteome</keyword>